<dbReference type="EMBL" id="KR935216">
    <property type="protein sequence ID" value="AKU43249.1"/>
    <property type="molecule type" value="Genomic_DNA"/>
</dbReference>
<reference evidence="1 2" key="1">
    <citation type="journal article" date="2016" name="Genome Announc.">
        <title>Complete Genome Sequences of Five Bacteriophages That Infect Rhodobacter capsulatus.</title>
        <authorList>
            <person name="Bollivar D.W."/>
            <person name="Bernardoni B."/>
            <person name="Bockman M.R."/>
            <person name="Miller B.M."/>
            <person name="Russell D.A."/>
            <person name="Delesalle V.A."/>
            <person name="Krukonis G.P."/>
            <person name="Hatfull G.F."/>
            <person name="Cross M.R."/>
            <person name="Szewczyk M.M."/>
            <person name="Eppurath A."/>
        </authorList>
    </citation>
    <scope>NUCLEOTIDE SEQUENCE [LARGE SCALE GENOMIC DNA]</scope>
</reference>
<name>A0A0K1LLC3_9CAUD</name>
<organism evidence="1 2">
    <name type="scientific">Rhodobacter phage RcRhea</name>
    <dbReference type="NCBI Taxonomy" id="1662332"/>
    <lineage>
        <taxon>Viruses</taxon>
        <taxon>Duplodnaviria</taxon>
        <taxon>Heunggongvirae</taxon>
        <taxon>Uroviricota</taxon>
        <taxon>Caudoviricetes</taxon>
        <taxon>Cronusvirus</taxon>
        <taxon>Cronusvirus cronus</taxon>
    </lineage>
</organism>
<dbReference type="KEGG" id="vg:26639924"/>
<accession>A0A0K1LLC3</accession>
<dbReference type="RefSeq" id="YP_009213472.1">
    <property type="nucleotide sequence ID" value="NC_028954.1"/>
</dbReference>
<dbReference type="OrthoDB" id="15515at10239"/>
<evidence type="ECO:0000313" key="1">
    <source>
        <dbReference type="EMBL" id="AKU43249.1"/>
    </source>
</evidence>
<proteinExistence type="predicted"/>
<dbReference type="Proteomes" id="UP000201506">
    <property type="component" value="Segment"/>
</dbReference>
<protein>
    <submittedName>
        <fullName evidence="1">Head-to-tail joining protein</fullName>
    </submittedName>
</protein>
<sequence>MTNAFTLGQGVPAQLVAGDAWAWRADGLAVAYPSPEYVLTYHLAPQGGGAPIGAATAADATGLVVGVPAATTAGAAPGPWRWTLTALRLADNARATIAAGAFQVWPDLTTDGDTRSQARRLLDAINAVLEKRITKDVENYSIEGRALTRTPLEVLRSTRARLMREVAAEDAAAAGRPGGLHHRKVRFGHGR</sequence>
<gene>
    <name evidence="1" type="ORF">RCRHEA_5</name>
</gene>
<dbReference type="GeneID" id="26639924"/>
<evidence type="ECO:0000313" key="2">
    <source>
        <dbReference type="Proteomes" id="UP000201506"/>
    </source>
</evidence>